<sequence length="180" mass="20686">MDFQMSRLRIPVPPASILERAVGYQNHHTPKVGRSHARYLALWWEPCGDEVMVSDGIVSFTGHWPGYLTYIQHPLVAPALFNYNLGSSEDFATYHLLIDLDTHQAFVVLVPEAERILSLQWEQQPRNPLVTLFMEDLEPLLREWARNLQADVSMEAVMSRMAEDQKAVDTLRAWMDAQIP</sequence>
<comment type="caution">
    <text evidence="1">The sequence shown here is derived from an EMBL/GenBank/DDBJ whole genome shotgun (WGS) entry which is preliminary data.</text>
</comment>
<accession>A0A0P6XIX5</accession>
<evidence type="ECO:0000313" key="1">
    <source>
        <dbReference type="EMBL" id="KPL75535.1"/>
    </source>
</evidence>
<dbReference type="EMBL" id="LGCL01000027">
    <property type="protein sequence ID" value="KPL75535.1"/>
    <property type="molecule type" value="Genomic_DNA"/>
</dbReference>
<dbReference type="STRING" id="1134406.ADN00_12905"/>
<proteinExistence type="predicted"/>
<organism evidence="1 2">
    <name type="scientific">Ornatilinea apprima</name>
    <dbReference type="NCBI Taxonomy" id="1134406"/>
    <lineage>
        <taxon>Bacteria</taxon>
        <taxon>Bacillati</taxon>
        <taxon>Chloroflexota</taxon>
        <taxon>Anaerolineae</taxon>
        <taxon>Anaerolineales</taxon>
        <taxon>Anaerolineaceae</taxon>
        <taxon>Ornatilinea</taxon>
    </lineage>
</organism>
<dbReference type="AlphaFoldDB" id="A0A0P6XIX5"/>
<protein>
    <submittedName>
        <fullName evidence="1">Uncharacterized protein</fullName>
    </submittedName>
</protein>
<dbReference type="Proteomes" id="UP000050417">
    <property type="component" value="Unassembled WGS sequence"/>
</dbReference>
<dbReference type="OrthoDB" id="166418at2"/>
<gene>
    <name evidence="1" type="ORF">ADN00_12905</name>
</gene>
<evidence type="ECO:0000313" key="2">
    <source>
        <dbReference type="Proteomes" id="UP000050417"/>
    </source>
</evidence>
<reference evidence="1 2" key="1">
    <citation type="submission" date="2015-07" db="EMBL/GenBank/DDBJ databases">
        <title>Genome sequence of Ornatilinea apprima DSM 23815.</title>
        <authorList>
            <person name="Hemp J."/>
            <person name="Ward L.M."/>
            <person name="Pace L.A."/>
            <person name="Fischer W.W."/>
        </authorList>
    </citation>
    <scope>NUCLEOTIDE SEQUENCE [LARGE SCALE GENOMIC DNA]</scope>
    <source>
        <strain evidence="1 2">P3M-1</strain>
    </source>
</reference>
<dbReference type="RefSeq" id="WP_075063431.1">
    <property type="nucleotide sequence ID" value="NZ_LGCL01000027.1"/>
</dbReference>
<name>A0A0P6XIX5_9CHLR</name>
<keyword evidence="2" id="KW-1185">Reference proteome</keyword>